<evidence type="ECO:0000313" key="2">
    <source>
        <dbReference type="EMBL" id="QHT07738.1"/>
    </source>
</evidence>
<organism evidence="2">
    <name type="scientific">viral metagenome</name>
    <dbReference type="NCBI Taxonomy" id="1070528"/>
    <lineage>
        <taxon>unclassified sequences</taxon>
        <taxon>metagenomes</taxon>
        <taxon>organismal metagenomes</taxon>
    </lineage>
</organism>
<sequence length="55" mass="6669">MDKDTKELNELKTRVALLEKMVLTLMTDQQPNEQPKRKKQVRMHTTTNRVRRLIY</sequence>
<dbReference type="AlphaFoldDB" id="A0A6C0CT62"/>
<evidence type="ECO:0000256" key="1">
    <source>
        <dbReference type="SAM" id="MobiDB-lite"/>
    </source>
</evidence>
<proteinExistence type="predicted"/>
<protein>
    <submittedName>
        <fullName evidence="2">Uncharacterized protein</fullName>
    </submittedName>
</protein>
<feature type="region of interest" description="Disordered" evidence="1">
    <location>
        <begin position="28"/>
        <end position="55"/>
    </location>
</feature>
<reference evidence="2" key="1">
    <citation type="journal article" date="2020" name="Nature">
        <title>Giant virus diversity and host interactions through global metagenomics.</title>
        <authorList>
            <person name="Schulz F."/>
            <person name="Roux S."/>
            <person name="Paez-Espino D."/>
            <person name="Jungbluth S."/>
            <person name="Walsh D.A."/>
            <person name="Denef V.J."/>
            <person name="McMahon K.D."/>
            <person name="Konstantinidis K.T."/>
            <person name="Eloe-Fadrosh E.A."/>
            <person name="Kyrpides N.C."/>
            <person name="Woyke T."/>
        </authorList>
    </citation>
    <scope>NUCLEOTIDE SEQUENCE</scope>
    <source>
        <strain evidence="2">GVMAG-M-3300021964-36</strain>
    </source>
</reference>
<dbReference type="EMBL" id="MN739485">
    <property type="protein sequence ID" value="QHT07738.1"/>
    <property type="molecule type" value="Genomic_DNA"/>
</dbReference>
<accession>A0A6C0CT62</accession>
<name>A0A6C0CT62_9ZZZZ</name>